<evidence type="ECO:0000313" key="12">
    <source>
        <dbReference type="Proteomes" id="UP000434925"/>
    </source>
</evidence>
<evidence type="ECO:0000256" key="8">
    <source>
        <dbReference type="HAMAP-Rule" id="MF_01255"/>
    </source>
</evidence>
<dbReference type="HAMAP" id="MF_01255">
    <property type="entry name" value="Ectoine_synth"/>
    <property type="match status" value="1"/>
</dbReference>
<dbReference type="SUPFAM" id="SSF51182">
    <property type="entry name" value="RmlC-like cupins"/>
    <property type="match status" value="1"/>
</dbReference>
<dbReference type="EMBL" id="VZPO01000002">
    <property type="protein sequence ID" value="KAB0507263.1"/>
    <property type="molecule type" value="Genomic_DNA"/>
</dbReference>
<reference evidence="10" key="2">
    <citation type="submission" date="2016-10" db="EMBL/GenBank/DDBJ databases">
        <authorList>
            <person name="de Groot N.N."/>
        </authorList>
    </citation>
    <scope>NUCLEOTIDE SEQUENCE [LARGE SCALE GENOMIC DNA]</scope>
    <source>
        <strain evidence="10">BS3782</strain>
    </source>
</reference>
<evidence type="ECO:0000256" key="6">
    <source>
        <dbReference type="ARBA" id="ARBA00033271"/>
    </source>
</evidence>
<reference evidence="11" key="1">
    <citation type="submission" date="2016-10" db="EMBL/GenBank/DDBJ databases">
        <authorList>
            <person name="Varghese N."/>
            <person name="Submissions S."/>
        </authorList>
    </citation>
    <scope>NUCLEOTIDE SEQUENCE [LARGE SCALE GENOMIC DNA]</scope>
    <source>
        <strain evidence="11">BS3782</strain>
    </source>
</reference>
<comment type="function">
    <text evidence="8">Catalyzes the circularization of gamma-N-acetyl-alpha,gamma-diaminobutyric acid (ADABA) to ectoine (1,4,5,6-tetrahydro-2-methyl-4-pyrimidine carboxylic acid), which is an excellent osmoprotectant.</text>
</comment>
<comment type="pathway">
    <text evidence="1 8">Amine and polyamine biosynthesis; ectoine biosynthesis; L-ectoine from L-aspartate 4-semialdehyde: step 3/3.</text>
</comment>
<dbReference type="EC" id="4.2.1.108" evidence="3 8"/>
<organism evidence="10 11">
    <name type="scientific">Pseudomonas lini</name>
    <dbReference type="NCBI Taxonomy" id="163011"/>
    <lineage>
        <taxon>Bacteria</taxon>
        <taxon>Pseudomonadati</taxon>
        <taxon>Pseudomonadota</taxon>
        <taxon>Gammaproteobacteria</taxon>
        <taxon>Pseudomonadales</taxon>
        <taxon>Pseudomonadaceae</taxon>
        <taxon>Pseudomonas</taxon>
    </lineage>
</organism>
<dbReference type="PANTHER" id="PTHR39289:SF1">
    <property type="entry name" value="L-ECTOINE SYNTHASE"/>
    <property type="match status" value="1"/>
</dbReference>
<reference evidence="9 12" key="3">
    <citation type="submission" date="2019-09" db="EMBL/GenBank/DDBJ databases">
        <title>Draft genome sequences of 48 bacterial type strains from the CCUG.</title>
        <authorList>
            <person name="Tunovic T."/>
            <person name="Pineiro-Iglesias B."/>
            <person name="Unosson C."/>
            <person name="Inganas E."/>
            <person name="Ohlen M."/>
            <person name="Cardew S."/>
            <person name="Jensie-Markopoulos S."/>
            <person name="Salva-Serra F."/>
            <person name="Jaen-Luchoro D."/>
            <person name="Karlsson R."/>
            <person name="Svensson-Stadler L."/>
            <person name="Chun J."/>
            <person name="Moore E."/>
        </authorList>
    </citation>
    <scope>NUCLEOTIDE SEQUENCE [LARGE SCALE GENOMIC DNA]</scope>
    <source>
        <strain evidence="9 12">CCUG 51522</strain>
    </source>
</reference>
<dbReference type="GO" id="GO:0019491">
    <property type="term" value="P:ectoine biosynthetic process"/>
    <property type="evidence" value="ECO:0007669"/>
    <property type="project" value="UniProtKB-UniRule"/>
</dbReference>
<evidence type="ECO:0000313" key="11">
    <source>
        <dbReference type="Proteomes" id="UP000182814"/>
    </source>
</evidence>
<dbReference type="Gene3D" id="2.60.120.10">
    <property type="entry name" value="Jelly Rolls"/>
    <property type="match status" value="1"/>
</dbReference>
<dbReference type="EMBL" id="LT629746">
    <property type="protein sequence ID" value="SDT37178.1"/>
    <property type="molecule type" value="Genomic_DNA"/>
</dbReference>
<sequence length="128" mass="14429">MFVRSIRDVEKTDFFVEWGSGTSHRLLTEQDGVGFTLCHTVVRAGTESLLHYRNHLEACYCIGGEGEIEDMEGTIHAIRPGDMYVLDKHDRHYLRGGKFTDLILVSVFNPPLAGTERHSINNQSASSY</sequence>
<dbReference type="PANTHER" id="PTHR39289">
    <property type="match status" value="1"/>
</dbReference>
<dbReference type="NCBIfam" id="NF009806">
    <property type="entry name" value="PRK13290.1"/>
    <property type="match status" value="1"/>
</dbReference>
<dbReference type="Proteomes" id="UP000434925">
    <property type="component" value="Unassembled WGS sequence"/>
</dbReference>
<keyword evidence="11" id="KW-1185">Reference proteome</keyword>
<protein>
    <recommendedName>
        <fullName evidence="4 8">L-ectoine synthase</fullName>
        <ecNumber evidence="3 8">4.2.1.108</ecNumber>
    </recommendedName>
    <alternativeName>
        <fullName evidence="6 8">N-acetyldiaminobutyrate dehydratase</fullName>
    </alternativeName>
</protein>
<dbReference type="RefSeq" id="WP_038983728.1">
    <property type="nucleotide sequence ID" value="NZ_JYLB01000001.1"/>
</dbReference>
<dbReference type="UniPathway" id="UPA00067">
    <property type="reaction ID" value="UER00123"/>
</dbReference>
<dbReference type="InterPro" id="IPR010462">
    <property type="entry name" value="Ectoine_synth"/>
</dbReference>
<proteinExistence type="inferred from homology"/>
<evidence type="ECO:0000256" key="3">
    <source>
        <dbReference type="ARBA" id="ARBA00013192"/>
    </source>
</evidence>
<dbReference type="AlphaFoldDB" id="A0A0J6HNS5"/>
<evidence type="ECO:0000313" key="9">
    <source>
        <dbReference type="EMBL" id="KAB0507263.1"/>
    </source>
</evidence>
<comment type="similarity">
    <text evidence="2 8">Belongs to the ectoine synthase family.</text>
</comment>
<evidence type="ECO:0000256" key="7">
    <source>
        <dbReference type="ARBA" id="ARBA00048714"/>
    </source>
</evidence>
<comment type="catalytic activity">
    <reaction evidence="7 8">
        <text>(2S)-4-acetamido-2-aminobutanoate = L-ectoine + H2O</text>
        <dbReference type="Rhea" id="RHEA:17281"/>
        <dbReference type="ChEBI" id="CHEBI:15377"/>
        <dbReference type="ChEBI" id="CHEBI:58515"/>
        <dbReference type="ChEBI" id="CHEBI:58929"/>
        <dbReference type="EC" id="4.2.1.108"/>
    </reaction>
</comment>
<evidence type="ECO:0000256" key="1">
    <source>
        <dbReference type="ARBA" id="ARBA00005181"/>
    </source>
</evidence>
<dbReference type="CDD" id="cd06978">
    <property type="entry name" value="cupin_EctC"/>
    <property type="match status" value="1"/>
</dbReference>
<evidence type="ECO:0000256" key="5">
    <source>
        <dbReference type="ARBA" id="ARBA00023239"/>
    </source>
</evidence>
<gene>
    <name evidence="8" type="primary">ectC</name>
    <name evidence="9" type="ORF">F7R14_05255</name>
    <name evidence="10" type="ORF">SAMN04490191_4153</name>
</gene>
<dbReference type="GO" id="GO:0033990">
    <property type="term" value="F:ectoine synthase activity"/>
    <property type="evidence" value="ECO:0007669"/>
    <property type="project" value="UniProtKB-EC"/>
</dbReference>
<name>A0A0J6HNS5_9PSED</name>
<dbReference type="InterPro" id="IPR011051">
    <property type="entry name" value="RmlC_Cupin_sf"/>
</dbReference>
<evidence type="ECO:0000256" key="4">
    <source>
        <dbReference type="ARBA" id="ARBA00019707"/>
    </source>
</evidence>
<dbReference type="PATRIC" id="fig|163011.3.peg.1637"/>
<dbReference type="InterPro" id="IPR014710">
    <property type="entry name" value="RmlC-like_jellyroll"/>
</dbReference>
<dbReference type="Proteomes" id="UP000182814">
    <property type="component" value="Chromosome I"/>
</dbReference>
<evidence type="ECO:0000256" key="2">
    <source>
        <dbReference type="ARBA" id="ARBA00009637"/>
    </source>
</evidence>
<keyword evidence="5 8" id="KW-0456">Lyase</keyword>
<dbReference type="Pfam" id="PF06339">
    <property type="entry name" value="Ectoine_synth"/>
    <property type="match status" value="1"/>
</dbReference>
<evidence type="ECO:0000313" key="10">
    <source>
        <dbReference type="EMBL" id="SDT37178.1"/>
    </source>
</evidence>
<accession>A0A0J6HNS5</accession>